<name>G1QB39_MYOLU</name>
<dbReference type="FunFam" id="3.30.60.30:FF:000037">
    <property type="entry name" value="Ovomucoid"/>
    <property type="match status" value="1"/>
</dbReference>
<dbReference type="EMBL" id="AAPE02034334">
    <property type="status" value="NOT_ANNOTATED_CDS"/>
    <property type="molecule type" value="Genomic_DNA"/>
</dbReference>
<dbReference type="PANTHER" id="PTHR47729">
    <property type="entry name" value="SERINE PEPTIDASE INHIBITOR, KAZAL TYPE 2, TANDEM DUPLICATE 1-RELATED"/>
    <property type="match status" value="1"/>
</dbReference>
<dbReference type="GeneTree" id="ENSGT00520000060726"/>
<evidence type="ECO:0000313" key="9">
    <source>
        <dbReference type="Ensembl" id="ENSMLUP00000020922.1"/>
    </source>
</evidence>
<keyword evidence="2" id="KW-0964">Secreted</keyword>
<evidence type="ECO:0000256" key="4">
    <source>
        <dbReference type="ARBA" id="ARBA00022900"/>
    </source>
</evidence>
<dbReference type="Gene3D" id="3.30.60.30">
    <property type="match status" value="2"/>
</dbReference>
<evidence type="ECO:0000259" key="8">
    <source>
        <dbReference type="PROSITE" id="PS51465"/>
    </source>
</evidence>
<dbReference type="Pfam" id="PF00050">
    <property type="entry name" value="Kazal_1"/>
    <property type="match status" value="2"/>
</dbReference>
<dbReference type="STRING" id="59463.ENSMLUP00000020922"/>
<dbReference type="PANTHER" id="PTHR47729:SF1">
    <property type="entry name" value="OVOMUCOID-LIKE-RELATED"/>
    <property type="match status" value="1"/>
</dbReference>
<dbReference type="PRINTS" id="PR00290">
    <property type="entry name" value="KAZALINHBTR"/>
</dbReference>
<dbReference type="HOGENOM" id="CLU_087965_2_0_1"/>
<protein>
    <recommendedName>
        <fullName evidence="7">Double-headed protease inhibitor, submandibular gland</fullName>
    </recommendedName>
</protein>
<feature type="domain" description="Kazal-like" evidence="8">
    <location>
        <begin position="1"/>
        <end position="43"/>
    </location>
</feature>
<keyword evidence="5" id="KW-1015">Disulfide bond</keyword>
<dbReference type="PROSITE" id="PS00282">
    <property type="entry name" value="KAZAL_1"/>
    <property type="match status" value="2"/>
</dbReference>
<keyword evidence="3" id="KW-0646">Protease inhibitor</keyword>
<evidence type="ECO:0000256" key="5">
    <source>
        <dbReference type="ARBA" id="ARBA00023157"/>
    </source>
</evidence>
<dbReference type="InParanoid" id="G1QB39"/>
<accession>G1QB39</accession>
<comment type="subcellular location">
    <subcellularLocation>
        <location evidence="1">Secreted</location>
    </subcellularLocation>
</comment>
<reference evidence="9" key="3">
    <citation type="submission" date="2025-09" db="UniProtKB">
        <authorList>
            <consortium name="Ensembl"/>
        </authorList>
    </citation>
    <scope>IDENTIFICATION</scope>
</reference>
<dbReference type="Ensembl" id="ENSMLUT00000025888.1">
    <property type="protein sequence ID" value="ENSMLUP00000020922.1"/>
    <property type="gene ID" value="ENSMLUG00000027330.1"/>
</dbReference>
<dbReference type="Proteomes" id="UP000001074">
    <property type="component" value="Unassembled WGS sequence"/>
</dbReference>
<dbReference type="PROSITE" id="PS51465">
    <property type="entry name" value="KAZAL_2"/>
    <property type="match status" value="2"/>
</dbReference>
<evidence type="ECO:0000313" key="10">
    <source>
        <dbReference type="Proteomes" id="UP000001074"/>
    </source>
</evidence>
<comment type="function">
    <text evidence="6">This inhibitor is composed of two homologous actively inhibiting halves: one which inhibits trypsin, the other which inhibits elastase.</text>
</comment>
<keyword evidence="4" id="KW-0722">Serine protease inhibitor</keyword>
<proteinExistence type="predicted"/>
<reference evidence="9 10" key="1">
    <citation type="journal article" date="2011" name="Nature">
        <title>A high-resolution map of human evolutionary constraint using 29 mammals.</title>
        <authorList>
            <person name="Lindblad-Toh K."/>
            <person name="Garber M."/>
            <person name="Zuk O."/>
            <person name="Lin M.F."/>
            <person name="Parker B.J."/>
            <person name="Washietl S."/>
            <person name="Kheradpour P."/>
            <person name="Ernst J."/>
            <person name="Jordan G."/>
            <person name="Mauceli E."/>
            <person name="Ward L.D."/>
            <person name="Lowe C.B."/>
            <person name="Holloway A.K."/>
            <person name="Clamp M."/>
            <person name="Gnerre S."/>
            <person name="Alfoldi J."/>
            <person name="Beal K."/>
            <person name="Chang J."/>
            <person name="Clawson H."/>
            <person name="Cuff J."/>
            <person name="Di Palma F."/>
            <person name="Fitzgerald S."/>
            <person name="Flicek P."/>
            <person name="Guttman M."/>
            <person name="Hubisz M.J."/>
            <person name="Jaffe D.B."/>
            <person name="Jungreis I."/>
            <person name="Kent W.J."/>
            <person name="Kostka D."/>
            <person name="Lara M."/>
            <person name="Martins A.L."/>
            <person name="Massingham T."/>
            <person name="Moltke I."/>
            <person name="Raney B.J."/>
            <person name="Rasmussen M.D."/>
            <person name="Robinson J."/>
            <person name="Stark A."/>
            <person name="Vilella A.J."/>
            <person name="Wen J."/>
            <person name="Xie X."/>
            <person name="Zody M.C."/>
            <person name="Baldwin J."/>
            <person name="Bloom T."/>
            <person name="Chin C.W."/>
            <person name="Heiman D."/>
            <person name="Nicol R."/>
            <person name="Nusbaum C."/>
            <person name="Young S."/>
            <person name="Wilkinson J."/>
            <person name="Worley K.C."/>
            <person name="Kovar C.L."/>
            <person name="Muzny D.M."/>
            <person name="Gibbs R.A."/>
            <person name="Cree A."/>
            <person name="Dihn H.H."/>
            <person name="Fowler G."/>
            <person name="Jhangiani S."/>
            <person name="Joshi V."/>
            <person name="Lee S."/>
            <person name="Lewis L.R."/>
            <person name="Nazareth L.V."/>
            <person name="Okwuonu G."/>
            <person name="Santibanez J."/>
            <person name="Warren W.C."/>
            <person name="Mardis E.R."/>
            <person name="Weinstock G.M."/>
            <person name="Wilson R.K."/>
            <person name="Delehaunty K."/>
            <person name="Dooling D."/>
            <person name="Fronik C."/>
            <person name="Fulton L."/>
            <person name="Fulton B."/>
            <person name="Graves T."/>
            <person name="Minx P."/>
            <person name="Sodergren E."/>
            <person name="Birney E."/>
            <person name="Margulies E.H."/>
            <person name="Herrero J."/>
            <person name="Green E.D."/>
            <person name="Haussler D."/>
            <person name="Siepel A."/>
            <person name="Goldman N."/>
            <person name="Pollard K.S."/>
            <person name="Pedersen J.S."/>
            <person name="Lander E.S."/>
            <person name="Kellis M."/>
        </authorList>
    </citation>
    <scope>NUCLEOTIDE SEQUENCE [LARGE SCALE GENOMIC DNA]</scope>
</reference>
<dbReference type="AlphaFoldDB" id="G1QB39"/>
<dbReference type="SUPFAM" id="SSF100895">
    <property type="entry name" value="Kazal-type serine protease inhibitors"/>
    <property type="match status" value="2"/>
</dbReference>
<dbReference type="GO" id="GO:0004867">
    <property type="term" value="F:serine-type endopeptidase inhibitor activity"/>
    <property type="evidence" value="ECO:0007669"/>
    <property type="project" value="UniProtKB-KW"/>
</dbReference>
<evidence type="ECO:0000256" key="2">
    <source>
        <dbReference type="ARBA" id="ARBA00022525"/>
    </source>
</evidence>
<dbReference type="eggNOG" id="KOG3649">
    <property type="taxonomic scope" value="Eukaryota"/>
</dbReference>
<dbReference type="GO" id="GO:0005576">
    <property type="term" value="C:extracellular region"/>
    <property type="evidence" value="ECO:0007669"/>
    <property type="project" value="UniProtKB-SubCell"/>
</dbReference>
<dbReference type="InterPro" id="IPR002350">
    <property type="entry name" value="Kazal_dom"/>
</dbReference>
<dbReference type="InterPro" id="IPR051597">
    <property type="entry name" value="Bifunctional_prot_inhibitor"/>
</dbReference>
<evidence type="ECO:0000256" key="6">
    <source>
        <dbReference type="ARBA" id="ARBA00037771"/>
    </source>
</evidence>
<sequence length="107" mass="11904">QVDCSKYQGKGSKIPCTREFKPVCGTDNIAYSNECMYCMTNSKYAISLRNSEDSYLSVECTKFSEACTMEYMPHCGSDGVEYANKCLFCNGVAKSRGALYLANYGRC</sequence>
<reference evidence="9" key="2">
    <citation type="submission" date="2025-08" db="UniProtKB">
        <authorList>
            <consortium name="Ensembl"/>
        </authorList>
    </citation>
    <scope>IDENTIFICATION</scope>
</reference>
<evidence type="ECO:0000256" key="7">
    <source>
        <dbReference type="ARBA" id="ARBA00039837"/>
    </source>
</evidence>
<feature type="domain" description="Kazal-like" evidence="8">
    <location>
        <begin position="54"/>
        <end position="107"/>
    </location>
</feature>
<dbReference type="CDD" id="cd00104">
    <property type="entry name" value="KAZAL_FS"/>
    <property type="match status" value="1"/>
</dbReference>
<evidence type="ECO:0000256" key="3">
    <source>
        <dbReference type="ARBA" id="ARBA00022690"/>
    </source>
</evidence>
<dbReference type="SMART" id="SM00280">
    <property type="entry name" value="KAZAL"/>
    <property type="match status" value="2"/>
</dbReference>
<keyword evidence="10" id="KW-1185">Reference proteome</keyword>
<dbReference type="OMA" id="YSAICTM"/>
<dbReference type="InterPro" id="IPR001239">
    <property type="entry name" value="Prot_inh_Kazal-m"/>
</dbReference>
<evidence type="ECO:0000256" key="1">
    <source>
        <dbReference type="ARBA" id="ARBA00004613"/>
    </source>
</evidence>
<organism evidence="9 10">
    <name type="scientific">Myotis lucifugus</name>
    <name type="common">Little brown bat</name>
    <dbReference type="NCBI Taxonomy" id="59463"/>
    <lineage>
        <taxon>Eukaryota</taxon>
        <taxon>Metazoa</taxon>
        <taxon>Chordata</taxon>
        <taxon>Craniata</taxon>
        <taxon>Vertebrata</taxon>
        <taxon>Euteleostomi</taxon>
        <taxon>Mammalia</taxon>
        <taxon>Eutheria</taxon>
        <taxon>Laurasiatheria</taxon>
        <taxon>Chiroptera</taxon>
        <taxon>Yangochiroptera</taxon>
        <taxon>Vespertilionidae</taxon>
        <taxon>Myotis</taxon>
    </lineage>
</organism>
<dbReference type="InterPro" id="IPR036058">
    <property type="entry name" value="Kazal_dom_sf"/>
</dbReference>